<protein>
    <submittedName>
        <fullName evidence="2">Uncharacterized protein</fullName>
    </submittedName>
</protein>
<gene>
    <name evidence="2" type="ORF">METZ01_LOCUS399530</name>
</gene>
<feature type="transmembrane region" description="Helical" evidence="1">
    <location>
        <begin position="15"/>
        <end position="32"/>
    </location>
</feature>
<evidence type="ECO:0000256" key="1">
    <source>
        <dbReference type="SAM" id="Phobius"/>
    </source>
</evidence>
<sequence length="64" mass="7581">MIQKGWGWVRSRSCAHIFLDIFLLSVLVYYLYQKALEPTKTHTCPSLRYSAHIVTLFFGIRKLY</sequence>
<proteinExistence type="predicted"/>
<keyword evidence="1" id="KW-0472">Membrane</keyword>
<evidence type="ECO:0000313" key="2">
    <source>
        <dbReference type="EMBL" id="SVD46676.1"/>
    </source>
</evidence>
<keyword evidence="1" id="KW-0812">Transmembrane</keyword>
<dbReference type="EMBL" id="UINC01152474">
    <property type="protein sequence ID" value="SVD46676.1"/>
    <property type="molecule type" value="Genomic_DNA"/>
</dbReference>
<keyword evidence="1" id="KW-1133">Transmembrane helix</keyword>
<name>A0A382VJF9_9ZZZZ</name>
<dbReference type="AlphaFoldDB" id="A0A382VJF9"/>
<accession>A0A382VJF9</accession>
<organism evidence="2">
    <name type="scientific">marine metagenome</name>
    <dbReference type="NCBI Taxonomy" id="408172"/>
    <lineage>
        <taxon>unclassified sequences</taxon>
        <taxon>metagenomes</taxon>
        <taxon>ecological metagenomes</taxon>
    </lineage>
</organism>
<reference evidence="2" key="1">
    <citation type="submission" date="2018-05" db="EMBL/GenBank/DDBJ databases">
        <authorList>
            <person name="Lanie J.A."/>
            <person name="Ng W.-L."/>
            <person name="Kazmierczak K.M."/>
            <person name="Andrzejewski T.M."/>
            <person name="Davidsen T.M."/>
            <person name="Wayne K.J."/>
            <person name="Tettelin H."/>
            <person name="Glass J.I."/>
            <person name="Rusch D."/>
            <person name="Podicherti R."/>
            <person name="Tsui H.-C.T."/>
            <person name="Winkler M.E."/>
        </authorList>
    </citation>
    <scope>NUCLEOTIDE SEQUENCE</scope>
</reference>